<dbReference type="CDD" id="cd00610">
    <property type="entry name" value="OAT_like"/>
    <property type="match status" value="1"/>
</dbReference>
<name>A0ABQ3W5C9_9LACO</name>
<dbReference type="InterPro" id="IPR004636">
    <property type="entry name" value="AcOrn/SuccOrn_fam"/>
</dbReference>
<evidence type="ECO:0000256" key="5">
    <source>
        <dbReference type="ARBA" id="ARBA00022898"/>
    </source>
</evidence>
<evidence type="ECO:0000256" key="1">
    <source>
        <dbReference type="ARBA" id="ARBA00001933"/>
    </source>
</evidence>
<protein>
    <submittedName>
        <fullName evidence="8">Acetylornithine aminotransferase</fullName>
    </submittedName>
</protein>
<dbReference type="EMBL" id="BNJR01000016">
    <property type="protein sequence ID" value="GHP14619.1"/>
    <property type="molecule type" value="Genomic_DNA"/>
</dbReference>
<dbReference type="PANTHER" id="PTHR11986">
    <property type="entry name" value="AMINOTRANSFERASE CLASS III"/>
    <property type="match status" value="1"/>
</dbReference>
<keyword evidence="3" id="KW-0028">Amino-acid biosynthesis</keyword>
<proteinExistence type="inferred from homology"/>
<reference evidence="8 9" key="1">
    <citation type="journal article" date="2021" name="Int. J. Syst. Evol. Microbiol.">
        <title>Lentilactobacillus fungorum sp. nov., isolated from spent mushroom substrates.</title>
        <authorList>
            <person name="Tohno M."/>
            <person name="Tanizawa Y."/>
            <person name="Kojima Y."/>
            <person name="Sakamoto M."/>
            <person name="Ohkuma M."/>
            <person name="Kobayashi H."/>
        </authorList>
    </citation>
    <scope>NUCLEOTIDE SEQUENCE [LARGE SCALE GENOMIC DNA]</scope>
    <source>
        <strain evidence="8 9">YK48G</strain>
    </source>
</reference>
<dbReference type="InterPro" id="IPR050103">
    <property type="entry name" value="Class-III_PLP-dep_AT"/>
</dbReference>
<dbReference type="Gene3D" id="3.90.1150.10">
    <property type="entry name" value="Aspartate Aminotransferase, domain 1"/>
    <property type="match status" value="1"/>
</dbReference>
<comment type="pathway">
    <text evidence="6">Amino-acid biosynthesis.</text>
</comment>
<dbReference type="PIRSF" id="PIRSF000521">
    <property type="entry name" value="Transaminase_4ab_Lys_Orn"/>
    <property type="match status" value="1"/>
</dbReference>
<dbReference type="InterPro" id="IPR015421">
    <property type="entry name" value="PyrdxlP-dep_Trfase_major"/>
</dbReference>
<dbReference type="RefSeq" id="WP_203630598.1">
    <property type="nucleotide sequence ID" value="NZ_BNJR01000016.1"/>
</dbReference>
<keyword evidence="4" id="KW-0808">Transferase</keyword>
<dbReference type="InterPro" id="IPR015424">
    <property type="entry name" value="PyrdxlP-dep_Trfase"/>
</dbReference>
<dbReference type="SUPFAM" id="SSF53383">
    <property type="entry name" value="PLP-dependent transferases"/>
    <property type="match status" value="1"/>
</dbReference>
<dbReference type="PROSITE" id="PS00600">
    <property type="entry name" value="AA_TRANSFER_CLASS_3"/>
    <property type="match status" value="1"/>
</dbReference>
<organism evidence="8 9">
    <name type="scientific">Lentilactobacillus fungorum</name>
    <dbReference type="NCBI Taxonomy" id="2201250"/>
    <lineage>
        <taxon>Bacteria</taxon>
        <taxon>Bacillati</taxon>
        <taxon>Bacillota</taxon>
        <taxon>Bacilli</taxon>
        <taxon>Lactobacillales</taxon>
        <taxon>Lactobacillaceae</taxon>
        <taxon>Lentilactobacillus</taxon>
    </lineage>
</organism>
<dbReference type="Proteomes" id="UP000604765">
    <property type="component" value="Unassembled WGS sequence"/>
</dbReference>
<dbReference type="GO" id="GO:0008483">
    <property type="term" value="F:transaminase activity"/>
    <property type="evidence" value="ECO:0007669"/>
    <property type="project" value="UniProtKB-KW"/>
</dbReference>
<accession>A0ABQ3W5C9</accession>
<evidence type="ECO:0000256" key="4">
    <source>
        <dbReference type="ARBA" id="ARBA00022679"/>
    </source>
</evidence>
<dbReference type="Pfam" id="PF00202">
    <property type="entry name" value="Aminotran_3"/>
    <property type="match status" value="1"/>
</dbReference>
<dbReference type="InterPro" id="IPR015422">
    <property type="entry name" value="PyrdxlP-dep_Trfase_small"/>
</dbReference>
<keyword evidence="2 8" id="KW-0032">Aminotransferase</keyword>
<dbReference type="InterPro" id="IPR049704">
    <property type="entry name" value="Aminotrans_3_PPA_site"/>
</dbReference>
<evidence type="ECO:0000256" key="2">
    <source>
        <dbReference type="ARBA" id="ARBA00022576"/>
    </source>
</evidence>
<gene>
    <name evidence="8" type="primary">argD</name>
    <name evidence="8" type="ORF">YK48G_20440</name>
</gene>
<dbReference type="Gene3D" id="3.40.640.10">
    <property type="entry name" value="Type I PLP-dependent aspartate aminotransferase-like (Major domain)"/>
    <property type="match status" value="1"/>
</dbReference>
<comment type="similarity">
    <text evidence="7">Belongs to the class-III pyridoxal-phosphate-dependent aminotransferase family.</text>
</comment>
<comment type="cofactor">
    <cofactor evidence="1">
        <name>pyridoxal 5'-phosphate</name>
        <dbReference type="ChEBI" id="CHEBI:597326"/>
    </cofactor>
</comment>
<keyword evidence="9" id="KW-1185">Reference proteome</keyword>
<evidence type="ECO:0000313" key="8">
    <source>
        <dbReference type="EMBL" id="GHP14619.1"/>
    </source>
</evidence>
<comment type="caution">
    <text evidence="8">The sequence shown here is derived from an EMBL/GenBank/DDBJ whole genome shotgun (WGS) entry which is preliminary data.</text>
</comment>
<dbReference type="NCBIfam" id="NF002797">
    <property type="entry name" value="PRK02936.1"/>
    <property type="match status" value="1"/>
</dbReference>
<evidence type="ECO:0000313" key="9">
    <source>
        <dbReference type="Proteomes" id="UP000604765"/>
    </source>
</evidence>
<evidence type="ECO:0000256" key="3">
    <source>
        <dbReference type="ARBA" id="ARBA00022605"/>
    </source>
</evidence>
<keyword evidence="5 7" id="KW-0663">Pyridoxal phosphate</keyword>
<dbReference type="InterPro" id="IPR005814">
    <property type="entry name" value="Aminotrans_3"/>
</dbReference>
<evidence type="ECO:0000256" key="7">
    <source>
        <dbReference type="RuleBase" id="RU003560"/>
    </source>
</evidence>
<dbReference type="PANTHER" id="PTHR11986:SF79">
    <property type="entry name" value="ACETYLORNITHINE AMINOTRANSFERASE, MITOCHONDRIAL"/>
    <property type="match status" value="1"/>
</dbReference>
<sequence length="387" mass="41821">MNHIFPTYQQYPMEIVSGHDWHLTDNNGQTYLDFTSGIGVCSFGYSNTWIEQRVINQLGKIWHTSNLYPSQLQDEVASLLCPKDMLAFFCNSGTEANEAAFKLARKYTGKQQVLAFKNGFHGRTFGSMSLTGNPSIQTGYTPLVPGVQFADYNDDQAIKQINENLAAVILEVIQGEGGVYAGDPDWLHAVSQKCQQEGVLLIVDEVQTGIGRTGTKFAYEQFEMKPDIITSAKALGNGLPIGAMIGKKELATAFGPGAHGTTFGGNKLALAAAKAVLEQLTPTFLATVQQKSQVVFKEITTKLTPLEAVASVSGQGLMIGIHLKDQVKVADVIAKLQAAGLLTLPANHNTLRLLPPLVMSEADLLLGIDKIAIILEKMGSKVHSEAE</sequence>
<evidence type="ECO:0000256" key="6">
    <source>
        <dbReference type="ARBA" id="ARBA00029440"/>
    </source>
</evidence>
<dbReference type="NCBIfam" id="TIGR00707">
    <property type="entry name" value="argD"/>
    <property type="match status" value="1"/>
</dbReference>